<organism evidence="3 4">
    <name type="scientific">Brevibacterium aurantiacum</name>
    <dbReference type="NCBI Taxonomy" id="273384"/>
    <lineage>
        <taxon>Bacteria</taxon>
        <taxon>Bacillati</taxon>
        <taxon>Actinomycetota</taxon>
        <taxon>Actinomycetes</taxon>
        <taxon>Micrococcales</taxon>
        <taxon>Brevibacteriaceae</taxon>
        <taxon>Brevibacterium</taxon>
    </lineage>
</organism>
<evidence type="ECO:0008006" key="5">
    <source>
        <dbReference type="Google" id="ProtNLM"/>
    </source>
</evidence>
<proteinExistence type="inferred from homology"/>
<evidence type="ECO:0000256" key="2">
    <source>
        <dbReference type="ARBA" id="ARBA00023235"/>
    </source>
</evidence>
<dbReference type="Pfam" id="PF04303">
    <property type="entry name" value="PrpF"/>
    <property type="match status" value="1"/>
</dbReference>
<keyword evidence="2" id="KW-0413">Isomerase</keyword>
<dbReference type="SUPFAM" id="SSF54506">
    <property type="entry name" value="Diaminopimelate epimerase-like"/>
    <property type="match status" value="2"/>
</dbReference>
<sequence length="398" mass="41396">MLMWKLDSCRRRQRRGNKETRVAHQLHGQWYRGGTSKCWLFANDEMPADRVGIAQALAAAFGSGDERQLNGVGGASSTTSKAAVISPSAIPGIDISYLFAQVGIGASGVELTSNCGNCASAVALYAIQNGLVRPHGEITQVRMVNENTRSVLVADVATPDKRIPSNGAETIPGSSMPGVPVNVFFENVDGASTGELLPAGGAMTQLAFADDFVGASCIDAGAPACFVEAAELGMTGTESVAETRLRLGELIAIRSAASVAMGLSAEDEVPSPAVPKIGLVAAPADYTSISGETIPANAYDISARMVSMFDPHPAIGITSAIALARDAFVEDSLVNSIIADTVLAPVDESREISIRIGTPVGVISCQVQLDELGHVARLGVRRVARRIANADIDLPLVG</sequence>
<protein>
    <recommendedName>
        <fullName evidence="5">PrpF, AcnD-accessory</fullName>
    </recommendedName>
</protein>
<dbReference type="AlphaFoldDB" id="A0A2A3X5H8"/>
<dbReference type="Proteomes" id="UP000218377">
    <property type="component" value="Unassembled WGS sequence"/>
</dbReference>
<dbReference type="Gene3D" id="3.10.310.10">
    <property type="entry name" value="Diaminopimelate Epimerase, Chain A, domain 1"/>
    <property type="match status" value="2"/>
</dbReference>
<reference evidence="3 4" key="1">
    <citation type="journal article" date="2017" name="Elife">
        <title>Extensive horizontal gene transfer in cheese-associated bacteria.</title>
        <authorList>
            <person name="Bonham K.S."/>
            <person name="Wolfe B.E."/>
            <person name="Dutton R.J."/>
        </authorList>
    </citation>
    <scope>NUCLEOTIDE SEQUENCE [LARGE SCALE GENOMIC DNA]</scope>
    <source>
        <strain evidence="3 4">JB5</strain>
    </source>
</reference>
<dbReference type="PANTHER" id="PTHR43709">
    <property type="entry name" value="ACONITATE ISOMERASE-RELATED"/>
    <property type="match status" value="1"/>
</dbReference>
<evidence type="ECO:0000313" key="4">
    <source>
        <dbReference type="Proteomes" id="UP000218377"/>
    </source>
</evidence>
<comment type="caution">
    <text evidence="3">The sequence shown here is derived from an EMBL/GenBank/DDBJ whole genome shotgun (WGS) entry which is preliminary data.</text>
</comment>
<evidence type="ECO:0000313" key="3">
    <source>
        <dbReference type="EMBL" id="PCC19434.1"/>
    </source>
</evidence>
<dbReference type="InterPro" id="IPR007400">
    <property type="entry name" value="PrpF-like"/>
</dbReference>
<evidence type="ECO:0000256" key="1">
    <source>
        <dbReference type="ARBA" id="ARBA00007673"/>
    </source>
</evidence>
<accession>A0A2A3X5H8</accession>
<gene>
    <name evidence="3" type="ORF">CIK79_14735</name>
</gene>
<dbReference type="GO" id="GO:0016853">
    <property type="term" value="F:isomerase activity"/>
    <property type="evidence" value="ECO:0007669"/>
    <property type="project" value="UniProtKB-KW"/>
</dbReference>
<dbReference type="EMBL" id="NRGX01000001">
    <property type="protein sequence ID" value="PCC19434.1"/>
    <property type="molecule type" value="Genomic_DNA"/>
</dbReference>
<dbReference type="PANTHER" id="PTHR43709:SF2">
    <property type="entry name" value="DUF453 DOMAIN PROTEIN (AFU_ORTHOLOGUE AFUA_6G00360)"/>
    <property type="match status" value="1"/>
</dbReference>
<name>A0A2A3X5H8_BREAU</name>
<comment type="similarity">
    <text evidence="1">Belongs to the PrpF family.</text>
</comment>